<evidence type="ECO:0000313" key="1">
    <source>
        <dbReference type="EMBL" id="CAB4133840.1"/>
    </source>
</evidence>
<gene>
    <name evidence="1" type="ORF">UFOVP263_20</name>
    <name evidence="2" type="ORF">UFOVP91_43</name>
</gene>
<organism evidence="2">
    <name type="scientific">uncultured Caudovirales phage</name>
    <dbReference type="NCBI Taxonomy" id="2100421"/>
    <lineage>
        <taxon>Viruses</taxon>
        <taxon>Duplodnaviria</taxon>
        <taxon>Heunggongvirae</taxon>
        <taxon>Uroviricota</taxon>
        <taxon>Caudoviricetes</taxon>
        <taxon>Peduoviridae</taxon>
        <taxon>Maltschvirus</taxon>
        <taxon>Maltschvirus maltsch</taxon>
    </lineage>
</organism>
<reference evidence="2" key="1">
    <citation type="submission" date="2020-05" db="EMBL/GenBank/DDBJ databases">
        <authorList>
            <person name="Chiriac C."/>
            <person name="Salcher M."/>
            <person name="Ghai R."/>
            <person name="Kavagutti S V."/>
        </authorList>
    </citation>
    <scope>NUCLEOTIDE SEQUENCE</scope>
</reference>
<proteinExistence type="predicted"/>
<protein>
    <submittedName>
        <fullName evidence="2">Uncharacterized protein</fullName>
    </submittedName>
</protein>
<accession>A0A6J5TB64</accession>
<sequence>MLDCSPAKIKEYCKKYNYNFGQLRTPLTAYKLSGQIYGLDNGCFSNFDQKTWRRLILEAKDNPPVFVCAPDIVGDARRTLELFDQFYNEIHPLPVALVLQDGIGNFSIDWDRVDAVFVGGSDNFKTSSEAINACKTAKILGKWVHVGRVNTASRVAQWIGLANSIDGSGISRFDSRLEEVLFEIIGTNPQKDLI</sequence>
<name>A0A6J5TB64_9CAUD</name>
<dbReference type="EMBL" id="LR797827">
    <property type="protein sequence ID" value="CAB4242102.1"/>
    <property type="molecule type" value="Genomic_DNA"/>
</dbReference>
<dbReference type="EMBL" id="LR796275">
    <property type="protein sequence ID" value="CAB4133840.1"/>
    <property type="molecule type" value="Genomic_DNA"/>
</dbReference>
<evidence type="ECO:0000313" key="2">
    <source>
        <dbReference type="EMBL" id="CAB4242102.1"/>
    </source>
</evidence>